<dbReference type="Proteomes" id="UP000032564">
    <property type="component" value="Unassembled WGS sequence"/>
</dbReference>
<sequence length="66" mass="7332">MAFAQQADADIVRAIHQLDIFLARIQAGCDTIVIFDEAGRVSLPDIGQHAEKVMGAKADRHRARFR</sequence>
<evidence type="ECO:0000313" key="2">
    <source>
        <dbReference type="Proteomes" id="UP000032564"/>
    </source>
</evidence>
<reference evidence="1 2" key="1">
    <citation type="submission" date="2014-12" db="EMBL/GenBank/DDBJ databases">
        <authorList>
            <person name="Kuzmanovic N."/>
            <person name="Pulawska J."/>
            <person name="Obradovic A."/>
        </authorList>
    </citation>
    <scope>NUCLEOTIDE SEQUENCE [LARGE SCALE GENOMIC DNA]</scope>
    <source>
        <strain evidence="1 2">KFB 330</strain>
    </source>
</reference>
<protein>
    <submittedName>
        <fullName evidence="1">Uncharacterized protein</fullName>
    </submittedName>
</protein>
<comment type="caution">
    <text evidence="1">The sequence shown here is derived from an EMBL/GenBank/DDBJ whole genome shotgun (WGS) entry which is preliminary data.</text>
</comment>
<keyword evidence="2" id="KW-1185">Reference proteome</keyword>
<name>A0ABR5D8I1_9HYPH</name>
<evidence type="ECO:0000313" key="1">
    <source>
        <dbReference type="EMBL" id="KJF73382.1"/>
    </source>
</evidence>
<organism evidence="1 2">
    <name type="scientific">Agrobacterium arsenijevicii</name>
    <dbReference type="NCBI Taxonomy" id="1585697"/>
    <lineage>
        <taxon>Bacteria</taxon>
        <taxon>Pseudomonadati</taxon>
        <taxon>Pseudomonadota</taxon>
        <taxon>Alphaproteobacteria</taxon>
        <taxon>Hyphomicrobiales</taxon>
        <taxon>Rhizobiaceae</taxon>
        <taxon>Rhizobium/Agrobacterium group</taxon>
        <taxon>Agrobacterium</taxon>
    </lineage>
</organism>
<proteinExistence type="predicted"/>
<dbReference type="EMBL" id="JWIT01000006">
    <property type="protein sequence ID" value="KJF73382.1"/>
    <property type="molecule type" value="Genomic_DNA"/>
</dbReference>
<gene>
    <name evidence="1" type="ORF">RP75_11125</name>
</gene>
<accession>A0ABR5D8I1</accession>